<dbReference type="RefSeq" id="WP_075129386.1">
    <property type="nucleotide sequence ID" value="NZ_MSIE01000073.1"/>
</dbReference>
<reference evidence="2 3" key="1">
    <citation type="submission" date="2016-12" db="EMBL/GenBank/DDBJ databases">
        <title>The draft genome sequence of Actinophytocola sp. 11-183.</title>
        <authorList>
            <person name="Wang W."/>
            <person name="Yuan L."/>
        </authorList>
    </citation>
    <scope>NUCLEOTIDE SEQUENCE [LARGE SCALE GENOMIC DNA]</scope>
    <source>
        <strain evidence="2 3">11-183</strain>
    </source>
</reference>
<accession>A0A1Q8C8W2</accession>
<dbReference type="STRING" id="1912961.BU204_31235"/>
<keyword evidence="3" id="KW-1185">Reference proteome</keyword>
<feature type="domain" description="CinA C-terminal" evidence="1">
    <location>
        <begin position="19"/>
        <end position="166"/>
    </location>
</feature>
<proteinExistence type="predicted"/>
<dbReference type="NCBIfam" id="TIGR00199">
    <property type="entry name" value="PncC_domain"/>
    <property type="match status" value="1"/>
</dbReference>
<evidence type="ECO:0000313" key="2">
    <source>
        <dbReference type="EMBL" id="OLF10775.1"/>
    </source>
</evidence>
<comment type="caution">
    <text evidence="2">The sequence shown here is derived from an EMBL/GenBank/DDBJ whole genome shotgun (WGS) entry which is preliminary data.</text>
</comment>
<dbReference type="InterPro" id="IPR036653">
    <property type="entry name" value="CinA-like_C"/>
</dbReference>
<gene>
    <name evidence="2" type="ORF">BU204_31235</name>
</gene>
<evidence type="ECO:0000313" key="3">
    <source>
        <dbReference type="Proteomes" id="UP000185596"/>
    </source>
</evidence>
<dbReference type="Proteomes" id="UP000185596">
    <property type="component" value="Unassembled WGS sequence"/>
</dbReference>
<dbReference type="InterPro" id="IPR008136">
    <property type="entry name" value="CinA_C"/>
</dbReference>
<organism evidence="2 3">
    <name type="scientific">Actinophytocola xanthii</name>
    <dbReference type="NCBI Taxonomy" id="1912961"/>
    <lineage>
        <taxon>Bacteria</taxon>
        <taxon>Bacillati</taxon>
        <taxon>Actinomycetota</taxon>
        <taxon>Actinomycetes</taxon>
        <taxon>Pseudonocardiales</taxon>
        <taxon>Pseudonocardiaceae</taxon>
    </lineage>
</organism>
<name>A0A1Q8C8W2_9PSEU</name>
<dbReference type="Pfam" id="PF02464">
    <property type="entry name" value="CinA"/>
    <property type="match status" value="1"/>
</dbReference>
<dbReference type="EMBL" id="MSIE01000073">
    <property type="protein sequence ID" value="OLF10775.1"/>
    <property type="molecule type" value="Genomic_DNA"/>
</dbReference>
<sequence>MARNPLADALGLLAADLTALVEALRERGETVATAESLTGGLVAAVLTSVPGSSAVVRGGLVVYATPLKTDLAGVSAADLADHGPVHPVVAEQLAEGARRTCGASWGLGLTGVAGPDPQDGVEPGVVHLGVSGPDGTTVRTIGVDGNRHQVRSAAVGAVLGLLRACLDEPPTARGEAVVSSAQ</sequence>
<dbReference type="Gene3D" id="3.90.950.20">
    <property type="entry name" value="CinA-like"/>
    <property type="match status" value="1"/>
</dbReference>
<dbReference type="AlphaFoldDB" id="A0A1Q8C8W2"/>
<protein>
    <submittedName>
        <fullName evidence="2">Damage-inducible protein</fullName>
    </submittedName>
</protein>
<dbReference type="SUPFAM" id="SSF142433">
    <property type="entry name" value="CinA-like"/>
    <property type="match status" value="1"/>
</dbReference>
<evidence type="ECO:0000259" key="1">
    <source>
        <dbReference type="Pfam" id="PF02464"/>
    </source>
</evidence>